<dbReference type="RefSeq" id="WP_251839189.1">
    <property type="nucleotide sequence ID" value="NZ_JACSPO010000002.1"/>
</dbReference>
<comment type="caution">
    <text evidence="2">The sequence shown here is derived from an EMBL/GenBank/DDBJ whole genome shotgun (WGS) entry which is preliminary data.</text>
</comment>
<evidence type="ECO:0000313" key="3">
    <source>
        <dbReference type="Proteomes" id="UP000661894"/>
    </source>
</evidence>
<gene>
    <name evidence="2" type="ORF">H9624_07060</name>
</gene>
<dbReference type="EMBL" id="JACSPO010000002">
    <property type="protein sequence ID" value="MBD8062079.1"/>
    <property type="molecule type" value="Genomic_DNA"/>
</dbReference>
<sequence length="47" mass="5310">MGPHLLHDLAAHSSGRTMADFALVQHLAPSRPRKPRTTIGWPGRRRR</sequence>
<accession>A0ABR8Z1H4</accession>
<evidence type="ECO:0000313" key="2">
    <source>
        <dbReference type="EMBL" id="MBD8062079.1"/>
    </source>
</evidence>
<evidence type="ECO:0000256" key="1">
    <source>
        <dbReference type="SAM" id="MobiDB-lite"/>
    </source>
</evidence>
<keyword evidence="3" id="KW-1185">Reference proteome</keyword>
<feature type="region of interest" description="Disordered" evidence="1">
    <location>
        <begin position="25"/>
        <end position="47"/>
    </location>
</feature>
<organism evidence="2 3">
    <name type="scientific">Oceanitalea stevensii</name>
    <dbReference type="NCBI Taxonomy" id="2763072"/>
    <lineage>
        <taxon>Bacteria</taxon>
        <taxon>Bacillati</taxon>
        <taxon>Actinomycetota</taxon>
        <taxon>Actinomycetes</taxon>
        <taxon>Micrococcales</taxon>
        <taxon>Bogoriellaceae</taxon>
        <taxon>Georgenia</taxon>
    </lineage>
</organism>
<name>A0ABR8Z1H4_9MICO</name>
<proteinExistence type="predicted"/>
<dbReference type="Proteomes" id="UP000661894">
    <property type="component" value="Unassembled WGS sequence"/>
</dbReference>
<protein>
    <submittedName>
        <fullName evidence="2">Uncharacterized protein</fullName>
    </submittedName>
</protein>
<reference evidence="2 3" key="1">
    <citation type="submission" date="2020-08" db="EMBL/GenBank/DDBJ databases">
        <title>A Genomic Blueprint of the Chicken Gut Microbiome.</title>
        <authorList>
            <person name="Gilroy R."/>
            <person name="Ravi A."/>
            <person name="Getino M."/>
            <person name="Pursley I."/>
            <person name="Horton D.L."/>
            <person name="Alikhan N.-F."/>
            <person name="Baker D."/>
            <person name="Gharbi K."/>
            <person name="Hall N."/>
            <person name="Watson M."/>
            <person name="Adriaenssens E.M."/>
            <person name="Foster-Nyarko E."/>
            <person name="Jarju S."/>
            <person name="Secka A."/>
            <person name="Antonio M."/>
            <person name="Oren A."/>
            <person name="Chaudhuri R."/>
            <person name="La Ragione R.M."/>
            <person name="Hildebrand F."/>
            <person name="Pallen M.J."/>
        </authorList>
    </citation>
    <scope>NUCLEOTIDE SEQUENCE [LARGE SCALE GENOMIC DNA]</scope>
    <source>
        <strain evidence="2 3">Sa1BUA1</strain>
    </source>
</reference>